<reference evidence="1 2" key="1">
    <citation type="submission" date="2019-03" db="EMBL/GenBank/DDBJ databases">
        <title>Genomic Encyclopedia of Archaeal and Bacterial Type Strains, Phase II (KMG-II): from individual species to whole genera.</title>
        <authorList>
            <person name="Goeker M."/>
        </authorList>
    </citation>
    <scope>NUCLEOTIDE SEQUENCE [LARGE SCALE GENOMIC DNA]</scope>
    <source>
        <strain evidence="1 2">DSM 26433</strain>
    </source>
</reference>
<dbReference type="AlphaFoldDB" id="A0A4R1NU15"/>
<evidence type="ECO:0000313" key="2">
    <source>
        <dbReference type="Proteomes" id="UP000295673"/>
    </source>
</evidence>
<protein>
    <submittedName>
        <fullName evidence="1">Uncharacterized protein</fullName>
    </submittedName>
</protein>
<dbReference type="RefSeq" id="WP_132858630.1">
    <property type="nucleotide sequence ID" value="NZ_SMGR01000001.1"/>
</dbReference>
<keyword evidence="2" id="KW-1185">Reference proteome</keyword>
<dbReference type="EMBL" id="SMGR01000001">
    <property type="protein sequence ID" value="TCL08512.1"/>
    <property type="molecule type" value="Genomic_DNA"/>
</dbReference>
<comment type="caution">
    <text evidence="1">The sequence shown here is derived from an EMBL/GenBank/DDBJ whole genome shotgun (WGS) entry which is preliminary data.</text>
</comment>
<proteinExistence type="predicted"/>
<organism evidence="1 2">
    <name type="scientific">Shimia isoporae</name>
    <dbReference type="NCBI Taxonomy" id="647720"/>
    <lineage>
        <taxon>Bacteria</taxon>
        <taxon>Pseudomonadati</taxon>
        <taxon>Pseudomonadota</taxon>
        <taxon>Alphaproteobacteria</taxon>
        <taxon>Rhodobacterales</taxon>
        <taxon>Roseobacteraceae</taxon>
    </lineage>
</organism>
<accession>A0A4R1NU15</accession>
<dbReference type="OrthoDB" id="7859692at2"/>
<evidence type="ECO:0000313" key="1">
    <source>
        <dbReference type="EMBL" id="TCL08512.1"/>
    </source>
</evidence>
<gene>
    <name evidence="1" type="ORF">BXY66_0549</name>
</gene>
<sequence length="128" mass="14121">MSLTVLLALVVFGIAGITALLHVTGHTASQRFASEEEARAAWHREVPDKPVTGVRLSSDKRAALITFQNGAGVVWTLGDDTVARVLDTKLPTSVARGLRFTFHDFGSSSLTVRLDEKERDHWRRLLRA</sequence>
<dbReference type="Proteomes" id="UP000295673">
    <property type="component" value="Unassembled WGS sequence"/>
</dbReference>
<name>A0A4R1NU15_9RHOB</name>